<dbReference type="Proteomes" id="UP000198280">
    <property type="component" value="Unassembled WGS sequence"/>
</dbReference>
<keyword evidence="1" id="KW-0472">Membrane</keyword>
<feature type="transmembrane region" description="Helical" evidence="1">
    <location>
        <begin position="186"/>
        <end position="206"/>
    </location>
</feature>
<feature type="transmembrane region" description="Helical" evidence="1">
    <location>
        <begin position="156"/>
        <end position="174"/>
    </location>
</feature>
<sequence length="287" mass="29509">MIRRVLRLYPADYRAAYGGEIADIHEEMTAGMSRPARLRADADLAAHAVRIRLGLHSTAPAGRLVAAAAPFALGAGAVVHGLRLTSWYAGMVTSPAPVGLQLATLPLDYGLALLFSLLVCGGAIMALCGRWVPGVVVAVSGLLGSAALAACVFGELVVAPAVALTTVAVVLACPPDRRADRRLQTTAGIMAGCAWLPVVAVNTRAFGVSTEYGAWPLLVLSASGVVLALREGSRGLREAGAVALASPPMITYACTAWGDARPMLGGLLALALTGAVPAAFRTVRRPR</sequence>
<dbReference type="EMBL" id="FZOF01000011">
    <property type="protein sequence ID" value="SNS94478.1"/>
    <property type="molecule type" value="Genomic_DNA"/>
</dbReference>
<keyword evidence="1" id="KW-1133">Transmembrane helix</keyword>
<feature type="transmembrane region" description="Helical" evidence="1">
    <location>
        <begin position="102"/>
        <end position="124"/>
    </location>
</feature>
<evidence type="ECO:0000256" key="1">
    <source>
        <dbReference type="SAM" id="Phobius"/>
    </source>
</evidence>
<keyword evidence="1" id="KW-0812">Transmembrane</keyword>
<evidence type="ECO:0000313" key="3">
    <source>
        <dbReference type="Proteomes" id="UP000198280"/>
    </source>
</evidence>
<name>A0A239IMN1_9ACTN</name>
<dbReference type="OrthoDB" id="3827723at2"/>
<gene>
    <name evidence="2" type="ORF">SAMN05216252_11119</name>
</gene>
<feature type="transmembrane region" description="Helical" evidence="1">
    <location>
        <begin position="212"/>
        <end position="229"/>
    </location>
</feature>
<feature type="transmembrane region" description="Helical" evidence="1">
    <location>
        <begin position="131"/>
        <end position="150"/>
    </location>
</feature>
<reference evidence="2 3" key="1">
    <citation type="submission" date="2017-06" db="EMBL/GenBank/DDBJ databases">
        <authorList>
            <person name="Kim H.J."/>
            <person name="Triplett B.A."/>
        </authorList>
    </citation>
    <scope>NUCLEOTIDE SEQUENCE [LARGE SCALE GENOMIC DNA]</scope>
    <source>
        <strain evidence="2 3">CGMCC 4.1858</strain>
    </source>
</reference>
<dbReference type="AlphaFoldDB" id="A0A239IMN1"/>
<keyword evidence="3" id="KW-1185">Reference proteome</keyword>
<accession>A0A239IMN1</accession>
<protein>
    <submittedName>
        <fullName evidence="2">Uncharacterized protein</fullName>
    </submittedName>
</protein>
<organism evidence="2 3">
    <name type="scientific">Actinacidiphila glaucinigra</name>
    <dbReference type="NCBI Taxonomy" id="235986"/>
    <lineage>
        <taxon>Bacteria</taxon>
        <taxon>Bacillati</taxon>
        <taxon>Actinomycetota</taxon>
        <taxon>Actinomycetes</taxon>
        <taxon>Kitasatosporales</taxon>
        <taxon>Streptomycetaceae</taxon>
        <taxon>Actinacidiphila</taxon>
    </lineage>
</organism>
<proteinExistence type="predicted"/>
<evidence type="ECO:0000313" key="2">
    <source>
        <dbReference type="EMBL" id="SNS94478.1"/>
    </source>
</evidence>
<feature type="transmembrane region" description="Helical" evidence="1">
    <location>
        <begin position="61"/>
        <end position="82"/>
    </location>
</feature>